<accession>A0A6D2KBD6</accession>
<evidence type="ECO:0000256" key="1">
    <source>
        <dbReference type="SAM" id="MobiDB-lite"/>
    </source>
</evidence>
<proteinExistence type="predicted"/>
<keyword evidence="3" id="KW-1185">Reference proteome</keyword>
<evidence type="ECO:0000313" key="2">
    <source>
        <dbReference type="EMBL" id="CAA7054312.1"/>
    </source>
</evidence>
<sequence>MAKLEKSREKPTKLITFIGGMSTMTTIVSIPGGLDANGHIRFWDQYTFYAFLQRRLSFSLWRITVSFPVSLMNLSPKPRRSSQCNQHSSLLKSFSGSPPPVLFRPTSLHFS</sequence>
<gene>
    <name evidence="2" type="ORF">MERR_LOCUS41548</name>
</gene>
<dbReference type="EMBL" id="CACVBM020001573">
    <property type="protein sequence ID" value="CAA7054312.1"/>
    <property type="molecule type" value="Genomic_DNA"/>
</dbReference>
<reference evidence="2" key="1">
    <citation type="submission" date="2020-01" db="EMBL/GenBank/DDBJ databases">
        <authorList>
            <person name="Mishra B."/>
        </authorList>
    </citation>
    <scope>NUCLEOTIDE SEQUENCE [LARGE SCALE GENOMIC DNA]</scope>
</reference>
<organism evidence="2 3">
    <name type="scientific">Microthlaspi erraticum</name>
    <dbReference type="NCBI Taxonomy" id="1685480"/>
    <lineage>
        <taxon>Eukaryota</taxon>
        <taxon>Viridiplantae</taxon>
        <taxon>Streptophyta</taxon>
        <taxon>Embryophyta</taxon>
        <taxon>Tracheophyta</taxon>
        <taxon>Spermatophyta</taxon>
        <taxon>Magnoliopsida</taxon>
        <taxon>eudicotyledons</taxon>
        <taxon>Gunneridae</taxon>
        <taxon>Pentapetalae</taxon>
        <taxon>rosids</taxon>
        <taxon>malvids</taxon>
        <taxon>Brassicales</taxon>
        <taxon>Brassicaceae</taxon>
        <taxon>Coluteocarpeae</taxon>
        <taxon>Microthlaspi</taxon>
    </lineage>
</organism>
<feature type="region of interest" description="Disordered" evidence="1">
    <location>
        <begin position="78"/>
        <end position="101"/>
    </location>
</feature>
<dbReference type="AlphaFoldDB" id="A0A6D2KBD6"/>
<name>A0A6D2KBD6_9BRAS</name>
<feature type="compositionally biased region" description="Polar residues" evidence="1">
    <location>
        <begin position="81"/>
        <end position="96"/>
    </location>
</feature>
<evidence type="ECO:0000313" key="3">
    <source>
        <dbReference type="Proteomes" id="UP000467841"/>
    </source>
</evidence>
<protein>
    <submittedName>
        <fullName evidence="2">Uncharacterized protein</fullName>
    </submittedName>
</protein>
<dbReference type="Proteomes" id="UP000467841">
    <property type="component" value="Unassembled WGS sequence"/>
</dbReference>
<comment type="caution">
    <text evidence="2">The sequence shown here is derived from an EMBL/GenBank/DDBJ whole genome shotgun (WGS) entry which is preliminary data.</text>
</comment>